<keyword evidence="8 9" id="KW-0472">Membrane</keyword>
<dbReference type="PANTHER" id="PTHR35259:SF1">
    <property type="entry name" value="BOMBESIN RECEPTOR-ACTIVATED PROTEIN C6ORF89"/>
    <property type="match status" value="1"/>
</dbReference>
<keyword evidence="10" id="KW-1185">Reference proteome</keyword>
<evidence type="ECO:0000256" key="4">
    <source>
        <dbReference type="ARBA" id="ARBA00022692"/>
    </source>
</evidence>
<evidence type="ECO:0000313" key="11">
    <source>
        <dbReference type="RefSeq" id="XP_015182961.1"/>
    </source>
</evidence>
<evidence type="ECO:0000256" key="7">
    <source>
        <dbReference type="ARBA" id="ARBA00023034"/>
    </source>
</evidence>
<organism evidence="10 11">
    <name type="scientific">Polistes dominula</name>
    <name type="common">European paper wasp</name>
    <name type="synonym">Vespa dominula</name>
    <dbReference type="NCBI Taxonomy" id="743375"/>
    <lineage>
        <taxon>Eukaryota</taxon>
        <taxon>Metazoa</taxon>
        <taxon>Ecdysozoa</taxon>
        <taxon>Arthropoda</taxon>
        <taxon>Hexapoda</taxon>
        <taxon>Insecta</taxon>
        <taxon>Pterygota</taxon>
        <taxon>Neoptera</taxon>
        <taxon>Endopterygota</taxon>
        <taxon>Hymenoptera</taxon>
        <taxon>Apocrita</taxon>
        <taxon>Aculeata</taxon>
        <taxon>Vespoidea</taxon>
        <taxon>Vespidae</taxon>
        <taxon>Polistinae</taxon>
        <taxon>Polistini</taxon>
        <taxon>Polistes</taxon>
    </lineage>
</organism>
<dbReference type="GeneID" id="107069839"/>
<gene>
    <name evidence="11" type="primary">LOC107069839</name>
</gene>
<dbReference type="Proteomes" id="UP000694924">
    <property type="component" value="Unplaced"/>
</dbReference>
<keyword evidence="5" id="KW-0735">Signal-anchor</keyword>
<protein>
    <submittedName>
        <fullName evidence="11">Uncharacterized protein LOC107069839</fullName>
    </submittedName>
</protein>
<proteinExistence type="predicted"/>
<dbReference type="RefSeq" id="XP_015182961.1">
    <property type="nucleotide sequence ID" value="XM_015327475.1"/>
</dbReference>
<accession>A0ABM1IRX4</accession>
<evidence type="ECO:0000313" key="10">
    <source>
        <dbReference type="Proteomes" id="UP000694924"/>
    </source>
</evidence>
<keyword evidence="6 9" id="KW-1133">Transmembrane helix</keyword>
<feature type="transmembrane region" description="Helical" evidence="9">
    <location>
        <begin position="53"/>
        <end position="72"/>
    </location>
</feature>
<dbReference type="InterPro" id="IPR038757">
    <property type="entry name" value="BRAP"/>
</dbReference>
<keyword evidence="7" id="KW-0333">Golgi apparatus</keyword>
<evidence type="ECO:0000256" key="9">
    <source>
        <dbReference type="SAM" id="Phobius"/>
    </source>
</evidence>
<keyword evidence="4 9" id="KW-0812">Transmembrane</keyword>
<evidence type="ECO:0000256" key="6">
    <source>
        <dbReference type="ARBA" id="ARBA00022989"/>
    </source>
</evidence>
<sequence>MADLDEYREGIRYIKLYASDYNISELQITEIFNKCFQTLEIKYNKKTWSITKLLTYVTTFICALLIIFIGLYNHPFYNTVILRNLQSSIYPGFTILRKIALPIIEQYPPLSEFYDEWCLVENPYFYIYDMNCWPCSIIHSMADLTNHNISKNFNIGIPYTKTENNMTVNMQDLYEMYLYNNETFKEDANRVRSNNEAYSTIHDVMNKRLDNYPSEFLTTHITWRVNRMKPGRIIRKLFPKPTDTPNWWGQSTEKFVFIDEANSPLYSLPRSECSNVILRLTDGARLIRMMPSLECQQSCSTFTILLSKGNTLWYNWWYWHPISLPVPNSSTISISYLTSFC</sequence>
<comment type="subcellular location">
    <subcellularLocation>
        <location evidence="2">Cytoplasm</location>
    </subcellularLocation>
    <subcellularLocation>
        <location evidence="1">Golgi apparatus membrane</location>
        <topology evidence="1">Single-pass type II membrane protein</topology>
    </subcellularLocation>
</comment>
<dbReference type="PANTHER" id="PTHR35259">
    <property type="entry name" value="BOMBESIN RECEPTOR-ACTIVATED PROTEIN C6ORF89"/>
    <property type="match status" value="1"/>
</dbReference>
<evidence type="ECO:0000256" key="1">
    <source>
        <dbReference type="ARBA" id="ARBA00004323"/>
    </source>
</evidence>
<name>A0ABM1IRX4_POLDO</name>
<reference evidence="11" key="1">
    <citation type="submission" date="2025-08" db="UniProtKB">
        <authorList>
            <consortium name="RefSeq"/>
        </authorList>
    </citation>
    <scope>IDENTIFICATION</scope>
    <source>
        <tissue evidence="11">Whole body</tissue>
    </source>
</reference>
<evidence type="ECO:0000256" key="3">
    <source>
        <dbReference type="ARBA" id="ARBA00022490"/>
    </source>
</evidence>
<evidence type="ECO:0000256" key="8">
    <source>
        <dbReference type="ARBA" id="ARBA00023136"/>
    </source>
</evidence>
<keyword evidence="3" id="KW-0963">Cytoplasm</keyword>
<evidence type="ECO:0000256" key="2">
    <source>
        <dbReference type="ARBA" id="ARBA00004496"/>
    </source>
</evidence>
<evidence type="ECO:0000256" key="5">
    <source>
        <dbReference type="ARBA" id="ARBA00022968"/>
    </source>
</evidence>